<dbReference type="InParanoid" id="M1YLE2"/>
<organism evidence="12 13">
    <name type="scientific">Nitrospina gracilis (strain 3/211)</name>
    <dbReference type="NCBI Taxonomy" id="1266370"/>
    <lineage>
        <taxon>Bacteria</taxon>
        <taxon>Pseudomonadati</taxon>
        <taxon>Nitrospinota/Tectimicrobiota group</taxon>
        <taxon>Nitrospinota</taxon>
        <taxon>Nitrospinia</taxon>
        <taxon>Nitrospinales</taxon>
        <taxon>Nitrospinaceae</taxon>
        <taxon>Nitrospina</taxon>
    </lineage>
</organism>
<dbReference type="PRINTS" id="PR00781">
    <property type="entry name" value="LIPOSIGPTASE"/>
</dbReference>
<feature type="transmembrane region" description="Helical" evidence="9">
    <location>
        <begin position="7"/>
        <end position="26"/>
    </location>
</feature>
<dbReference type="GO" id="GO:0004190">
    <property type="term" value="F:aspartic-type endopeptidase activity"/>
    <property type="evidence" value="ECO:0007669"/>
    <property type="project" value="UniProtKB-UniRule"/>
</dbReference>
<dbReference type="AlphaFoldDB" id="M1YLE2"/>
<evidence type="ECO:0000256" key="7">
    <source>
        <dbReference type="ARBA" id="ARBA00022989"/>
    </source>
</evidence>
<evidence type="ECO:0000256" key="10">
    <source>
        <dbReference type="RuleBase" id="RU000594"/>
    </source>
</evidence>
<protein>
    <recommendedName>
        <fullName evidence="9">Lipoprotein signal peptidase</fullName>
        <ecNumber evidence="9">3.4.23.36</ecNumber>
    </recommendedName>
    <alternativeName>
        <fullName evidence="9">Prolipoprotein signal peptidase</fullName>
    </alternativeName>
    <alternativeName>
        <fullName evidence="9">Signal peptidase II</fullName>
        <shortName evidence="9">SPase II</shortName>
    </alternativeName>
</protein>
<feature type="transmembrane region" description="Helical" evidence="9">
    <location>
        <begin position="67"/>
        <end position="85"/>
    </location>
</feature>
<evidence type="ECO:0000256" key="8">
    <source>
        <dbReference type="ARBA" id="ARBA00023136"/>
    </source>
</evidence>
<evidence type="ECO:0000256" key="6">
    <source>
        <dbReference type="ARBA" id="ARBA00022801"/>
    </source>
</evidence>
<dbReference type="EC" id="3.4.23.36" evidence="9"/>
<dbReference type="GO" id="GO:0006508">
    <property type="term" value="P:proteolysis"/>
    <property type="evidence" value="ECO:0007669"/>
    <property type="project" value="UniProtKB-KW"/>
</dbReference>
<proteinExistence type="inferred from homology"/>
<keyword evidence="4 9" id="KW-0812">Transmembrane</keyword>
<keyword evidence="5 9" id="KW-0064">Aspartyl protease</keyword>
<dbReference type="PANTHER" id="PTHR33695:SF1">
    <property type="entry name" value="LIPOPROTEIN SIGNAL PEPTIDASE"/>
    <property type="match status" value="1"/>
</dbReference>
<comment type="function">
    <text evidence="9 10">This protein specifically catalyzes the removal of signal peptides from prolipoproteins.</text>
</comment>
<keyword evidence="12" id="KW-0449">Lipoprotein</keyword>
<reference evidence="12 13" key="1">
    <citation type="journal article" date="2013" name="Front. Microbiol.">
        <title>The genome of Nitrospina gracilis illuminates the metabolism and evolution of the major marine nitrite oxidizer.</title>
        <authorList>
            <person name="Luecker S."/>
            <person name="Nowka B."/>
            <person name="Rattei T."/>
            <person name="Spieck E."/>
            <person name="and Daims H."/>
        </authorList>
    </citation>
    <scope>NUCLEOTIDE SEQUENCE [LARGE SCALE GENOMIC DNA]</scope>
    <source>
        <strain evidence="12 13">3/211</strain>
    </source>
</reference>
<sequence>MKNKYLQLFLISNILIILDQFTKYLVALHIPQNMSIRIIDNFFNLTHIRNPGVAFGLFADSDLEMKATLFIVFSGIAIIAILVFFHETPSSKKIALRGLILIFAGAIGNLIDRILYKEVIDFLDFHFGSYHWPAFNVADSCITIGVLFMFIDIIKDGTAPQKQQEDPTSESA</sequence>
<gene>
    <name evidence="9 12" type="primary">lspA</name>
    <name evidence="12" type="ORF">NITGR_610059</name>
</gene>
<dbReference type="HOGENOM" id="CLU_083252_3_0_0"/>
<dbReference type="Proteomes" id="UP000011704">
    <property type="component" value="Unassembled WGS sequence"/>
</dbReference>
<dbReference type="STRING" id="1266370.NITGR_610059"/>
<dbReference type="GO" id="GO:0005886">
    <property type="term" value="C:plasma membrane"/>
    <property type="evidence" value="ECO:0007669"/>
    <property type="project" value="UniProtKB-SubCell"/>
</dbReference>
<feature type="transmembrane region" description="Helical" evidence="9">
    <location>
        <begin position="131"/>
        <end position="154"/>
    </location>
</feature>
<evidence type="ECO:0000256" key="9">
    <source>
        <dbReference type="HAMAP-Rule" id="MF_00161"/>
    </source>
</evidence>
<evidence type="ECO:0000256" key="11">
    <source>
        <dbReference type="RuleBase" id="RU004181"/>
    </source>
</evidence>
<comment type="caution">
    <text evidence="12">The sequence shown here is derived from an EMBL/GenBank/DDBJ whole genome shotgun (WGS) entry which is preliminary data.</text>
</comment>
<feature type="active site" evidence="9">
    <location>
        <position position="139"/>
    </location>
</feature>
<dbReference type="FunCoup" id="M1YLE2">
    <property type="interactions" value="311"/>
</dbReference>
<keyword evidence="2 9" id="KW-1003">Cell membrane</keyword>
<dbReference type="Pfam" id="PF01252">
    <property type="entry name" value="Peptidase_A8"/>
    <property type="match status" value="1"/>
</dbReference>
<dbReference type="NCBIfam" id="TIGR00077">
    <property type="entry name" value="lspA"/>
    <property type="match status" value="1"/>
</dbReference>
<evidence type="ECO:0000256" key="4">
    <source>
        <dbReference type="ARBA" id="ARBA00022692"/>
    </source>
</evidence>
<name>M1YLE2_NITG3</name>
<dbReference type="UniPathway" id="UPA00665"/>
<dbReference type="HAMAP" id="MF_00161">
    <property type="entry name" value="LspA"/>
    <property type="match status" value="1"/>
</dbReference>
<evidence type="ECO:0000256" key="3">
    <source>
        <dbReference type="ARBA" id="ARBA00022670"/>
    </source>
</evidence>
<accession>M1YLE2</accession>
<evidence type="ECO:0000313" key="13">
    <source>
        <dbReference type="Proteomes" id="UP000011704"/>
    </source>
</evidence>
<evidence type="ECO:0000256" key="5">
    <source>
        <dbReference type="ARBA" id="ARBA00022750"/>
    </source>
</evidence>
<keyword evidence="13" id="KW-1185">Reference proteome</keyword>
<comment type="catalytic activity">
    <reaction evidence="9 10">
        <text>Release of signal peptides from bacterial membrane prolipoproteins. Hydrolyzes -Xaa-Yaa-Zaa-|-(S,diacylglyceryl)Cys-, in which Xaa is hydrophobic (preferably Leu), and Yaa (Ala or Ser) and Zaa (Gly or Ala) have small, neutral side chains.</text>
        <dbReference type="EC" id="3.4.23.36"/>
    </reaction>
</comment>
<evidence type="ECO:0000256" key="1">
    <source>
        <dbReference type="ARBA" id="ARBA00006139"/>
    </source>
</evidence>
<dbReference type="EMBL" id="CAQJ01000068">
    <property type="protein sequence ID" value="CCQ91301.1"/>
    <property type="molecule type" value="Genomic_DNA"/>
</dbReference>
<keyword evidence="8 9" id="KW-0472">Membrane</keyword>
<keyword evidence="7 9" id="KW-1133">Transmembrane helix</keyword>
<feature type="active site" evidence="9">
    <location>
        <position position="121"/>
    </location>
</feature>
<dbReference type="OrthoDB" id="9810259at2"/>
<dbReference type="PANTHER" id="PTHR33695">
    <property type="entry name" value="LIPOPROTEIN SIGNAL PEPTIDASE"/>
    <property type="match status" value="1"/>
</dbReference>
<evidence type="ECO:0000313" key="12">
    <source>
        <dbReference type="EMBL" id="CCQ91301.1"/>
    </source>
</evidence>
<dbReference type="PROSITE" id="PS00855">
    <property type="entry name" value="SPASE_II"/>
    <property type="match status" value="1"/>
</dbReference>
<comment type="subcellular location">
    <subcellularLocation>
        <location evidence="9">Cell membrane</location>
        <topology evidence="9">Multi-pass membrane protein</topology>
    </subcellularLocation>
</comment>
<comment type="pathway">
    <text evidence="9">Protein modification; lipoprotein biosynthesis (signal peptide cleavage).</text>
</comment>
<evidence type="ECO:0000256" key="2">
    <source>
        <dbReference type="ARBA" id="ARBA00022475"/>
    </source>
</evidence>
<keyword evidence="6 9" id="KW-0378">Hydrolase</keyword>
<dbReference type="RefSeq" id="WP_005009812.1">
    <property type="nucleotide sequence ID" value="NZ_HG422173.1"/>
</dbReference>
<keyword evidence="3 9" id="KW-0645">Protease</keyword>
<feature type="transmembrane region" description="Helical" evidence="9">
    <location>
        <begin position="94"/>
        <end position="111"/>
    </location>
</feature>
<dbReference type="InterPro" id="IPR001872">
    <property type="entry name" value="Peptidase_A8"/>
</dbReference>
<comment type="similarity">
    <text evidence="1 9 11">Belongs to the peptidase A8 family.</text>
</comment>